<dbReference type="Proteomes" id="UP000242414">
    <property type="component" value="Unassembled WGS sequence"/>
</dbReference>
<dbReference type="VEuPathDB" id="FungiDB:BCV72DRAFT_230786"/>
<feature type="chain" id="PRO_5012732959" evidence="1">
    <location>
        <begin position="20"/>
        <end position="132"/>
    </location>
</feature>
<gene>
    <name evidence="2" type="ORF">BCV72DRAFT_230786</name>
</gene>
<accession>A0A1X0QYS1</accession>
<sequence length="132" mass="15248">MKLLFILIAFFYLTCAIIAAPSHSWNKRPQQFKMQVYSRPFRKGTVQNIRTYIEGSKKPLCWNLSSKRVGSYEVNDPLVKVTLYRFSDCQGAPSATFQNSARPRDHVLIKARSISITKVKPVILQKRSRKEL</sequence>
<feature type="signal peptide" evidence="1">
    <location>
        <begin position="1"/>
        <end position="19"/>
    </location>
</feature>
<name>A0A1X0QYS1_RHIZD</name>
<evidence type="ECO:0000256" key="1">
    <source>
        <dbReference type="SAM" id="SignalP"/>
    </source>
</evidence>
<dbReference type="OrthoDB" id="2265046at2759"/>
<proteinExistence type="predicted"/>
<evidence type="ECO:0000313" key="2">
    <source>
        <dbReference type="EMBL" id="ORE04953.1"/>
    </source>
</evidence>
<dbReference type="AlphaFoldDB" id="A0A1X0QYS1"/>
<dbReference type="EMBL" id="KV921957">
    <property type="protein sequence ID" value="ORE04953.1"/>
    <property type="molecule type" value="Genomic_DNA"/>
</dbReference>
<reference evidence="2" key="1">
    <citation type="journal article" date="2016" name="Proc. Natl. Acad. Sci. U.S.A.">
        <title>Lipid metabolic changes in an early divergent fungus govern the establishment of a mutualistic symbiosis with endobacteria.</title>
        <authorList>
            <person name="Lastovetsky O.A."/>
            <person name="Gaspar M.L."/>
            <person name="Mondo S.J."/>
            <person name="LaButti K.M."/>
            <person name="Sandor L."/>
            <person name="Grigoriev I.V."/>
            <person name="Henry S.A."/>
            <person name="Pawlowska T.E."/>
        </authorList>
    </citation>
    <scope>NUCLEOTIDE SEQUENCE [LARGE SCALE GENOMIC DNA]</scope>
    <source>
        <strain evidence="2">ATCC 52814</strain>
    </source>
</reference>
<keyword evidence="1" id="KW-0732">Signal</keyword>
<organism evidence="2">
    <name type="scientific">Rhizopus microsporus var. microsporus</name>
    <dbReference type="NCBI Taxonomy" id="86635"/>
    <lineage>
        <taxon>Eukaryota</taxon>
        <taxon>Fungi</taxon>
        <taxon>Fungi incertae sedis</taxon>
        <taxon>Mucoromycota</taxon>
        <taxon>Mucoromycotina</taxon>
        <taxon>Mucoromycetes</taxon>
        <taxon>Mucorales</taxon>
        <taxon>Mucorineae</taxon>
        <taxon>Rhizopodaceae</taxon>
        <taxon>Rhizopus</taxon>
    </lineage>
</organism>
<protein>
    <submittedName>
        <fullName evidence="2">Uncharacterized protein</fullName>
    </submittedName>
</protein>